<gene>
    <name evidence="1" type="ORF">A2867_02035</name>
</gene>
<dbReference type="AlphaFoldDB" id="A0A1F5JLS8"/>
<protein>
    <submittedName>
        <fullName evidence="1">Uncharacterized protein</fullName>
    </submittedName>
</protein>
<organism evidence="1 2">
    <name type="scientific">Candidatus Daviesbacteria bacterium RIFCSPHIGHO2_01_FULL_40_11</name>
    <dbReference type="NCBI Taxonomy" id="1797762"/>
    <lineage>
        <taxon>Bacteria</taxon>
        <taxon>Candidatus Daviesiibacteriota</taxon>
    </lineage>
</organism>
<dbReference type="EMBL" id="MFCP01000003">
    <property type="protein sequence ID" value="OGE29621.1"/>
    <property type="molecule type" value="Genomic_DNA"/>
</dbReference>
<name>A0A1F5JLS8_9BACT</name>
<proteinExistence type="predicted"/>
<dbReference type="Proteomes" id="UP000177555">
    <property type="component" value="Unassembled WGS sequence"/>
</dbReference>
<evidence type="ECO:0000313" key="2">
    <source>
        <dbReference type="Proteomes" id="UP000177555"/>
    </source>
</evidence>
<evidence type="ECO:0000313" key="1">
    <source>
        <dbReference type="EMBL" id="OGE29621.1"/>
    </source>
</evidence>
<sequence>MKCRAIYVKISQFQRLANENRSKMTERFYPAAENLDKDCQFWDLKGRFSGCNFPKIDMEGRTSCEGVIDNFCLYLKDGRIPSDPDERFDAEIKKLKIRPPKFGQKPEIPPGTTS</sequence>
<comment type="caution">
    <text evidence="1">The sequence shown here is derived from an EMBL/GenBank/DDBJ whole genome shotgun (WGS) entry which is preliminary data.</text>
</comment>
<reference evidence="1 2" key="1">
    <citation type="journal article" date="2016" name="Nat. Commun.">
        <title>Thousands of microbial genomes shed light on interconnected biogeochemical processes in an aquifer system.</title>
        <authorList>
            <person name="Anantharaman K."/>
            <person name="Brown C.T."/>
            <person name="Hug L.A."/>
            <person name="Sharon I."/>
            <person name="Castelle C.J."/>
            <person name="Probst A.J."/>
            <person name="Thomas B.C."/>
            <person name="Singh A."/>
            <person name="Wilkins M.J."/>
            <person name="Karaoz U."/>
            <person name="Brodie E.L."/>
            <person name="Williams K.H."/>
            <person name="Hubbard S.S."/>
            <person name="Banfield J.F."/>
        </authorList>
    </citation>
    <scope>NUCLEOTIDE SEQUENCE [LARGE SCALE GENOMIC DNA]</scope>
</reference>
<accession>A0A1F5JLS8</accession>